<organism evidence="2 3">
    <name type="scientific">Trachymyrmex septentrionalis</name>
    <dbReference type="NCBI Taxonomy" id="34720"/>
    <lineage>
        <taxon>Eukaryota</taxon>
        <taxon>Metazoa</taxon>
        <taxon>Ecdysozoa</taxon>
        <taxon>Arthropoda</taxon>
        <taxon>Hexapoda</taxon>
        <taxon>Insecta</taxon>
        <taxon>Pterygota</taxon>
        <taxon>Neoptera</taxon>
        <taxon>Endopterygota</taxon>
        <taxon>Hymenoptera</taxon>
        <taxon>Apocrita</taxon>
        <taxon>Aculeata</taxon>
        <taxon>Formicoidea</taxon>
        <taxon>Formicidae</taxon>
        <taxon>Myrmicinae</taxon>
        <taxon>Trachymyrmex</taxon>
    </lineage>
</organism>
<dbReference type="EMBL" id="KQ981914">
    <property type="protein sequence ID" value="KYN33081.1"/>
    <property type="molecule type" value="Genomic_DNA"/>
</dbReference>
<name>A0A195EY55_9HYME</name>
<feature type="region of interest" description="Disordered" evidence="1">
    <location>
        <begin position="382"/>
        <end position="402"/>
    </location>
</feature>
<proteinExistence type="predicted"/>
<keyword evidence="3" id="KW-1185">Reference proteome</keyword>
<dbReference type="AlphaFoldDB" id="A0A195EY55"/>
<evidence type="ECO:0000313" key="3">
    <source>
        <dbReference type="Proteomes" id="UP000078541"/>
    </source>
</evidence>
<feature type="compositionally biased region" description="Low complexity" evidence="1">
    <location>
        <begin position="392"/>
        <end position="402"/>
    </location>
</feature>
<feature type="region of interest" description="Disordered" evidence="1">
    <location>
        <begin position="189"/>
        <end position="246"/>
    </location>
</feature>
<sequence length="504" mass="57856">MPITAIRSRQQLCSCHYKVYAHQKKKPRDRCKRKRQTFVYNPEEEIWHEPYMQSLRREFSDKSVLCDSNLELPWKDIALRSAMRIRPDVTAVEADRETDGTETKIIEKRESTGAMTLPWQDLVIMETHLRGTLDEPELCDSSVEIPWADLALEKPVQILPSEEERICATDDVEIPWNEILMPRNIVIRSERKRKHPSSKQPPRSRADVMCSPYMSTINREASKSSDTPKRRDPVDHTSVNHSDRKSLFSVMKQKIRSKLPTFHNPLKRFMKSRSERESEAEIVNYKNCKICSNNNPRKNRPVLEKIDELANVDSASTLNEQDTEKSNTSDYQFEHHPMDAARTRESYQDLASYFSEDPDEPSTSVTNTIVLSASTFDRDLERTEPTSENLQSTTMTSTTSTSFGSEITDVVSNSMNIEEVSDADFTDTLQRGAIVAVAPIDPQSGQAFSAQLGNEIVNVPETIESRTRDQRIGRDDPREFYNSTLRMVVIRKPICPQNDEPSIY</sequence>
<evidence type="ECO:0000313" key="2">
    <source>
        <dbReference type="EMBL" id="KYN33081.1"/>
    </source>
</evidence>
<feature type="compositionally biased region" description="Basic and acidic residues" evidence="1">
    <location>
        <begin position="220"/>
        <end position="235"/>
    </location>
</feature>
<evidence type="ECO:0000256" key="1">
    <source>
        <dbReference type="SAM" id="MobiDB-lite"/>
    </source>
</evidence>
<accession>A0A195EY55</accession>
<gene>
    <name evidence="2" type="ORF">ALC56_12557</name>
</gene>
<reference evidence="2 3" key="1">
    <citation type="submission" date="2016-03" db="EMBL/GenBank/DDBJ databases">
        <title>Trachymyrmex septentrionalis WGS genome.</title>
        <authorList>
            <person name="Nygaard S."/>
            <person name="Hu H."/>
            <person name="Boomsma J."/>
            <person name="Zhang G."/>
        </authorList>
    </citation>
    <scope>NUCLEOTIDE SEQUENCE [LARGE SCALE GENOMIC DNA]</scope>
    <source>
        <strain evidence="2">Tsep2-gDNA-1</strain>
        <tissue evidence="2">Whole body</tissue>
    </source>
</reference>
<protein>
    <submittedName>
        <fullName evidence="2">Uncharacterized protein</fullName>
    </submittedName>
</protein>
<dbReference type="Proteomes" id="UP000078541">
    <property type="component" value="Unassembled WGS sequence"/>
</dbReference>